<evidence type="ECO:0000256" key="5">
    <source>
        <dbReference type="ARBA" id="ARBA00023242"/>
    </source>
</evidence>
<organism evidence="8 9">
    <name type="scientific">Parthenolecanium corni</name>
    <dbReference type="NCBI Taxonomy" id="536013"/>
    <lineage>
        <taxon>Eukaryota</taxon>
        <taxon>Metazoa</taxon>
        <taxon>Ecdysozoa</taxon>
        <taxon>Arthropoda</taxon>
        <taxon>Hexapoda</taxon>
        <taxon>Insecta</taxon>
        <taxon>Pterygota</taxon>
        <taxon>Neoptera</taxon>
        <taxon>Paraneoptera</taxon>
        <taxon>Hemiptera</taxon>
        <taxon>Sternorrhyncha</taxon>
        <taxon>Coccoidea</taxon>
        <taxon>Coccidae</taxon>
        <taxon>Parthenolecanium</taxon>
    </lineage>
</organism>
<dbReference type="EMBL" id="JBBCAQ010000032">
    <property type="protein sequence ID" value="KAK7584012.1"/>
    <property type="molecule type" value="Genomic_DNA"/>
</dbReference>
<dbReference type="InterPro" id="IPR019340">
    <property type="entry name" value="Histone_AcTrfase_su3"/>
</dbReference>
<keyword evidence="4" id="KW-0804">Transcription</keyword>
<evidence type="ECO:0000256" key="6">
    <source>
        <dbReference type="SAM" id="Coils"/>
    </source>
</evidence>
<feature type="compositionally biased region" description="Polar residues" evidence="7">
    <location>
        <begin position="20"/>
        <end position="29"/>
    </location>
</feature>
<comment type="caution">
    <text evidence="8">The sequence shown here is derived from an EMBL/GenBank/DDBJ whole genome shotgun (WGS) entry which is preliminary data.</text>
</comment>
<evidence type="ECO:0000256" key="4">
    <source>
        <dbReference type="ARBA" id="ARBA00023163"/>
    </source>
</evidence>
<evidence type="ECO:0000256" key="3">
    <source>
        <dbReference type="ARBA" id="ARBA00023015"/>
    </source>
</evidence>
<dbReference type="Proteomes" id="UP001367676">
    <property type="component" value="Unassembled WGS sequence"/>
</dbReference>
<protein>
    <submittedName>
        <fullName evidence="8">Uncharacterized protein</fullName>
    </submittedName>
</protein>
<feature type="coiled-coil region" evidence="6">
    <location>
        <begin position="346"/>
        <end position="380"/>
    </location>
</feature>
<dbReference type="PANTHER" id="PTHR13556">
    <property type="entry name" value="TRANSCRIPTIONAL ADAPTER 3-RELATED"/>
    <property type="match status" value="1"/>
</dbReference>
<evidence type="ECO:0000256" key="7">
    <source>
        <dbReference type="SAM" id="MobiDB-lite"/>
    </source>
</evidence>
<evidence type="ECO:0000256" key="2">
    <source>
        <dbReference type="ARBA" id="ARBA00005330"/>
    </source>
</evidence>
<evidence type="ECO:0000313" key="9">
    <source>
        <dbReference type="Proteomes" id="UP001367676"/>
    </source>
</evidence>
<feature type="region of interest" description="Disordered" evidence="7">
    <location>
        <begin position="135"/>
        <end position="165"/>
    </location>
</feature>
<gene>
    <name evidence="8" type="ORF">V9T40_004975</name>
</gene>
<feature type="compositionally biased region" description="Basic residues" evidence="7">
    <location>
        <begin position="1"/>
        <end position="10"/>
    </location>
</feature>
<accession>A0AAN9Y2K7</accession>
<sequence>MYPRSKHSPKKYALAKSKDSGNASTSNSGKLKDNRYSDIAPVIEDTEITLPVLKMVDSEKFLQCYRSVLLRPKEESVGIEDLDKLQTELELMLSNVVLRQRILHTEISHISAAEETKSRKTASLSIAKIKRLRKHEDRTDSDTADTDNENKDDDEDSLDELKELTIRNPPKRTIPLVPPSVVPVSRNDISNKFWAMVEPYCAEITTDDIKFMEDLIKSYDMYEKDEYKTIPSLGTHYSLRWAQNEVKDEKEITNWTKSENDIDEANDSKDDAVSSKVCVPGPMVQRLVSALVEENPVPSGSVTKRGVDFSDVDKNHRLLPLYHTSQCFEKKVRKELEAIGFLDPANENNQEDADEVLNELERCQEELNLLAKRNKKVLLDLLQTLKTEFKRQQIKSQIKIINSELADINMKNISLKLKKKHFSKKEAEEAWKLLKERETLLMKLEETS</sequence>
<name>A0AAN9Y2K7_9HEMI</name>
<dbReference type="GO" id="GO:0005634">
    <property type="term" value="C:nucleus"/>
    <property type="evidence" value="ECO:0007669"/>
    <property type="project" value="UniProtKB-SubCell"/>
</dbReference>
<reference evidence="8 9" key="1">
    <citation type="submission" date="2024-03" db="EMBL/GenBank/DDBJ databases">
        <title>Adaptation during the transition from Ophiocordyceps entomopathogen to insect associate is accompanied by gene loss and intensified selection.</title>
        <authorList>
            <person name="Ward C.M."/>
            <person name="Onetto C.A."/>
            <person name="Borneman A.R."/>
        </authorList>
    </citation>
    <scope>NUCLEOTIDE SEQUENCE [LARGE SCALE GENOMIC DNA]</scope>
    <source>
        <strain evidence="8">AWRI1</strain>
        <tissue evidence="8">Single Adult Female</tissue>
    </source>
</reference>
<dbReference type="Pfam" id="PF10198">
    <property type="entry name" value="Ada3"/>
    <property type="match status" value="1"/>
</dbReference>
<evidence type="ECO:0000313" key="8">
    <source>
        <dbReference type="EMBL" id="KAK7584012.1"/>
    </source>
</evidence>
<feature type="region of interest" description="Disordered" evidence="7">
    <location>
        <begin position="1"/>
        <end position="32"/>
    </location>
</feature>
<keyword evidence="3" id="KW-0805">Transcription regulation</keyword>
<dbReference type="AlphaFoldDB" id="A0AAN9Y2K7"/>
<dbReference type="GO" id="GO:0000124">
    <property type="term" value="C:SAGA complex"/>
    <property type="evidence" value="ECO:0007669"/>
    <property type="project" value="TreeGrafter"/>
</dbReference>
<comment type="subcellular location">
    <subcellularLocation>
        <location evidence="1">Nucleus</location>
    </subcellularLocation>
</comment>
<keyword evidence="5" id="KW-0539">Nucleus</keyword>
<feature type="compositionally biased region" description="Acidic residues" evidence="7">
    <location>
        <begin position="142"/>
        <end position="158"/>
    </location>
</feature>
<keyword evidence="6" id="KW-0175">Coiled coil</keyword>
<proteinExistence type="inferred from homology"/>
<dbReference type="GO" id="GO:0006357">
    <property type="term" value="P:regulation of transcription by RNA polymerase II"/>
    <property type="evidence" value="ECO:0007669"/>
    <property type="project" value="TreeGrafter"/>
</dbReference>
<keyword evidence="9" id="KW-1185">Reference proteome</keyword>
<dbReference type="PANTHER" id="PTHR13556:SF2">
    <property type="entry name" value="TRANSCRIPTIONAL ADAPTER 3"/>
    <property type="match status" value="1"/>
</dbReference>
<dbReference type="GO" id="GO:0003713">
    <property type="term" value="F:transcription coactivator activity"/>
    <property type="evidence" value="ECO:0007669"/>
    <property type="project" value="TreeGrafter"/>
</dbReference>
<evidence type="ECO:0000256" key="1">
    <source>
        <dbReference type="ARBA" id="ARBA00004123"/>
    </source>
</evidence>
<comment type="similarity">
    <text evidence="2">Belongs to the NGG1 family.</text>
</comment>